<sequence length="47" mass="5255">MTIKKASEDAFLKRAGLTQQGQHGLRNLVGLRQNRGTGLLQDLRARH</sequence>
<feature type="non-terminal residue" evidence="1">
    <location>
        <position position="47"/>
    </location>
</feature>
<organism evidence="1 2">
    <name type="scientific">Kosakonia oryzendophytica</name>
    <dbReference type="NCBI Taxonomy" id="1005665"/>
    <lineage>
        <taxon>Bacteria</taxon>
        <taxon>Pseudomonadati</taxon>
        <taxon>Pseudomonadota</taxon>
        <taxon>Gammaproteobacteria</taxon>
        <taxon>Enterobacterales</taxon>
        <taxon>Enterobacteriaceae</taxon>
        <taxon>Kosakonia</taxon>
    </lineage>
</organism>
<reference evidence="2" key="1">
    <citation type="submission" date="2016-08" db="EMBL/GenBank/DDBJ databases">
        <authorList>
            <person name="Varghese N."/>
            <person name="Submissions Spin"/>
        </authorList>
    </citation>
    <scope>NUCLEOTIDE SEQUENCE [LARGE SCALE GENOMIC DNA]</scope>
    <source>
        <strain evidence="2">REICA_082</strain>
    </source>
</reference>
<dbReference type="AlphaFoldDB" id="A0A1C4C833"/>
<dbReference type="Proteomes" id="UP000198975">
    <property type="component" value="Unassembled WGS sequence"/>
</dbReference>
<accession>A0A1C4C833</accession>
<evidence type="ECO:0000313" key="2">
    <source>
        <dbReference type="Proteomes" id="UP000198975"/>
    </source>
</evidence>
<name>A0A1C4C833_9ENTR</name>
<gene>
    <name evidence="1" type="ORF">GA0061071_1071</name>
</gene>
<keyword evidence="2" id="KW-1185">Reference proteome</keyword>
<evidence type="ECO:0000313" key="1">
    <source>
        <dbReference type="EMBL" id="SCC15276.1"/>
    </source>
</evidence>
<protein>
    <submittedName>
        <fullName evidence="1">Uncharacterized protein</fullName>
    </submittedName>
</protein>
<proteinExistence type="predicted"/>
<dbReference type="EMBL" id="FMAY01000007">
    <property type="protein sequence ID" value="SCC15276.1"/>
    <property type="molecule type" value="Genomic_DNA"/>
</dbReference>